<feature type="non-terminal residue" evidence="2">
    <location>
        <position position="65"/>
    </location>
</feature>
<dbReference type="EMBL" id="LJGZ01000088">
    <property type="protein sequence ID" value="OEV19027.1"/>
    <property type="molecule type" value="Genomic_DNA"/>
</dbReference>
<accession>A0A1E7LS54</accession>
<keyword evidence="3" id="KW-1185">Reference proteome</keyword>
<dbReference type="PATRIC" id="fig|518642.7.peg.577"/>
<dbReference type="RefSeq" id="WP_167372555.1">
    <property type="nucleotide sequence ID" value="NZ_LJGZ01000088.1"/>
</dbReference>
<evidence type="ECO:0000313" key="3">
    <source>
        <dbReference type="Proteomes" id="UP000175971"/>
    </source>
</evidence>
<comment type="caution">
    <text evidence="2">The sequence shown here is derived from an EMBL/GenBank/DDBJ whole genome shotgun (WGS) entry which is preliminary data.</text>
</comment>
<protein>
    <submittedName>
        <fullName evidence="2">Uncharacterized protein</fullName>
    </submittedName>
</protein>
<reference evidence="2 3" key="1">
    <citation type="journal article" date="2016" name="Front. Microbiol.">
        <title>Comparative Genomics Analysis of Streptomyces Species Reveals Their Adaptation to the Marine Environment and Their Diversity at the Genomic Level.</title>
        <authorList>
            <person name="Tian X."/>
            <person name="Zhang Z."/>
            <person name="Yang T."/>
            <person name="Chen M."/>
            <person name="Li J."/>
            <person name="Chen F."/>
            <person name="Yang J."/>
            <person name="Li W."/>
            <person name="Zhang B."/>
            <person name="Zhang Z."/>
            <person name="Wu J."/>
            <person name="Zhang C."/>
            <person name="Long L."/>
            <person name="Xiao J."/>
        </authorList>
    </citation>
    <scope>NUCLEOTIDE SEQUENCE [LARGE SCALE GENOMIC DNA]</scope>
    <source>
        <strain evidence="2 3">SCSIO M10372</strain>
    </source>
</reference>
<dbReference type="AlphaFoldDB" id="A0A1E7LS54"/>
<organism evidence="2 3">
    <name type="scientific">Streptomyces nanshensis</name>
    <dbReference type="NCBI Taxonomy" id="518642"/>
    <lineage>
        <taxon>Bacteria</taxon>
        <taxon>Bacillati</taxon>
        <taxon>Actinomycetota</taxon>
        <taxon>Actinomycetes</taxon>
        <taxon>Kitasatosporales</taxon>
        <taxon>Streptomycetaceae</taxon>
        <taxon>Streptomyces</taxon>
    </lineage>
</organism>
<proteinExistence type="predicted"/>
<gene>
    <name evidence="2" type="ORF">AN221_19020</name>
</gene>
<feature type="region of interest" description="Disordered" evidence="1">
    <location>
        <begin position="1"/>
        <end position="36"/>
    </location>
</feature>
<dbReference type="Proteomes" id="UP000175971">
    <property type="component" value="Unassembled WGS sequence"/>
</dbReference>
<evidence type="ECO:0000313" key="2">
    <source>
        <dbReference type="EMBL" id="OEV19027.1"/>
    </source>
</evidence>
<name>A0A1E7LS54_9ACTN</name>
<sequence>MSESTTPEERAAMPEGRPVAEAPGAVPPQGPEAGPVTPEAAVAALAVDGPGLPFLIGVRHHAPSL</sequence>
<evidence type="ECO:0000256" key="1">
    <source>
        <dbReference type="SAM" id="MobiDB-lite"/>
    </source>
</evidence>